<evidence type="ECO:0000259" key="9">
    <source>
        <dbReference type="PROSITE" id="PS50850"/>
    </source>
</evidence>
<protein>
    <submittedName>
        <fullName evidence="10">MFS transporter</fullName>
    </submittedName>
</protein>
<evidence type="ECO:0000256" key="6">
    <source>
        <dbReference type="ARBA" id="ARBA00022989"/>
    </source>
</evidence>
<feature type="transmembrane region" description="Helical" evidence="8">
    <location>
        <begin position="12"/>
        <end position="36"/>
    </location>
</feature>
<keyword evidence="11" id="KW-1185">Reference proteome</keyword>
<feature type="domain" description="Major facilitator superfamily (MFS) profile" evidence="9">
    <location>
        <begin position="14"/>
        <end position="474"/>
    </location>
</feature>
<reference evidence="10 11" key="1">
    <citation type="submission" date="2024-09" db="EMBL/GenBank/DDBJ databases">
        <authorList>
            <person name="Sun Q."/>
            <person name="Mori K."/>
        </authorList>
    </citation>
    <scope>NUCLEOTIDE SEQUENCE [LARGE SCALE GENOMIC DNA]</scope>
    <source>
        <strain evidence="10 11">JCM 3324</strain>
    </source>
</reference>
<evidence type="ECO:0000313" key="11">
    <source>
        <dbReference type="Proteomes" id="UP001589568"/>
    </source>
</evidence>
<feature type="transmembrane region" description="Helical" evidence="8">
    <location>
        <begin position="409"/>
        <end position="431"/>
    </location>
</feature>
<name>A0ABV5NQN7_9ACTN</name>
<keyword evidence="6 8" id="KW-1133">Transmembrane helix</keyword>
<evidence type="ECO:0000256" key="5">
    <source>
        <dbReference type="ARBA" id="ARBA00022692"/>
    </source>
</evidence>
<dbReference type="PROSITE" id="PS50850">
    <property type="entry name" value="MFS"/>
    <property type="match status" value="1"/>
</dbReference>
<feature type="transmembrane region" description="Helical" evidence="8">
    <location>
        <begin position="48"/>
        <end position="68"/>
    </location>
</feature>
<dbReference type="Gene3D" id="1.20.1250.20">
    <property type="entry name" value="MFS general substrate transporter like domains"/>
    <property type="match status" value="1"/>
</dbReference>
<sequence>MAATIPTLGYAWRTLSVVSLASVLTGLGGSAINVALPEIARNTGADATAASWILLGYQLTTTVLMVVFGRLADLFGRRRMYLLGLATYTGAALLAGLAPNAWLIVAMRAVQAAGAAMLLTNSAALVSDAFPRERLGEGMGVYVASFSIAGLIGPTLGGVLAESLGWRWVFWFNVPIGLLCLLWGSITLRRTPPARRDGGLDGPGSLLVLLTLGGLLLALSEFTRLGWQHPLVLGGAVAFVVGLPLFVLRERRAAHPVVDMSLFREPSFAFGTLASFLNAVARMGMVFLVALYFQAVRGDDPVQAGLKVLPLAVAALCASVVSGFLQRRFSARTLAVAGAATTSCGLAVMMAVMSTTMPYPAVATGLVLIGLGSGIFLPSNNTAILDGLPSNRLGIVNAMRLMLQNTGNVVGTGMVLSILVAPLPAALHQQVFAGTLGLLSGEAVGQLVTGYRWALGTMAAVSVLTVLTCLARRKAT</sequence>
<evidence type="ECO:0000256" key="3">
    <source>
        <dbReference type="ARBA" id="ARBA00022448"/>
    </source>
</evidence>
<comment type="subcellular location">
    <subcellularLocation>
        <location evidence="1">Cell membrane</location>
        <topology evidence="1">Multi-pass membrane protein</topology>
    </subcellularLocation>
</comment>
<feature type="transmembrane region" description="Helical" evidence="8">
    <location>
        <begin position="80"/>
        <end position="103"/>
    </location>
</feature>
<evidence type="ECO:0000313" key="10">
    <source>
        <dbReference type="EMBL" id="MFB9472600.1"/>
    </source>
</evidence>
<feature type="transmembrane region" description="Helical" evidence="8">
    <location>
        <begin position="139"/>
        <end position="156"/>
    </location>
</feature>
<keyword evidence="4" id="KW-1003">Cell membrane</keyword>
<evidence type="ECO:0000256" key="7">
    <source>
        <dbReference type="ARBA" id="ARBA00023136"/>
    </source>
</evidence>
<proteinExistence type="inferred from homology"/>
<feature type="transmembrane region" description="Helical" evidence="8">
    <location>
        <begin position="268"/>
        <end position="293"/>
    </location>
</feature>
<feature type="transmembrane region" description="Helical" evidence="8">
    <location>
        <begin position="334"/>
        <end position="353"/>
    </location>
</feature>
<dbReference type="Pfam" id="PF07690">
    <property type="entry name" value="MFS_1"/>
    <property type="match status" value="1"/>
</dbReference>
<dbReference type="Gene3D" id="1.20.1720.10">
    <property type="entry name" value="Multidrug resistance protein D"/>
    <property type="match status" value="1"/>
</dbReference>
<evidence type="ECO:0000256" key="4">
    <source>
        <dbReference type="ARBA" id="ARBA00022475"/>
    </source>
</evidence>
<dbReference type="InterPro" id="IPR004638">
    <property type="entry name" value="EmrB-like"/>
</dbReference>
<dbReference type="SUPFAM" id="SSF103473">
    <property type="entry name" value="MFS general substrate transporter"/>
    <property type="match status" value="2"/>
</dbReference>
<gene>
    <name evidence="10" type="ORF">ACFFR3_24120</name>
</gene>
<dbReference type="EMBL" id="JBHMCF010000028">
    <property type="protein sequence ID" value="MFB9472600.1"/>
    <property type="molecule type" value="Genomic_DNA"/>
</dbReference>
<feature type="transmembrane region" description="Helical" evidence="8">
    <location>
        <begin position="200"/>
        <end position="219"/>
    </location>
</feature>
<evidence type="ECO:0000256" key="8">
    <source>
        <dbReference type="SAM" id="Phobius"/>
    </source>
</evidence>
<accession>A0ABV5NQN7</accession>
<dbReference type="PANTHER" id="PTHR42718:SF9">
    <property type="entry name" value="MAJOR FACILITATOR SUPERFAMILY MULTIDRUG TRANSPORTER MFSC"/>
    <property type="match status" value="1"/>
</dbReference>
<keyword evidence="7 8" id="KW-0472">Membrane</keyword>
<comment type="caution">
    <text evidence="10">The sequence shown here is derived from an EMBL/GenBank/DDBJ whole genome shotgun (WGS) entry which is preliminary data.</text>
</comment>
<keyword evidence="3" id="KW-0813">Transport</keyword>
<evidence type="ECO:0000256" key="1">
    <source>
        <dbReference type="ARBA" id="ARBA00004651"/>
    </source>
</evidence>
<feature type="transmembrane region" description="Helical" evidence="8">
    <location>
        <begin position="168"/>
        <end position="188"/>
    </location>
</feature>
<keyword evidence="5 8" id="KW-0812">Transmembrane</keyword>
<dbReference type="InterPro" id="IPR036259">
    <property type="entry name" value="MFS_trans_sf"/>
</dbReference>
<comment type="similarity">
    <text evidence="2">Belongs to the major facilitator superfamily. EmrB family.</text>
</comment>
<feature type="transmembrane region" description="Helical" evidence="8">
    <location>
        <begin position="305"/>
        <end position="325"/>
    </location>
</feature>
<dbReference type="RefSeq" id="WP_364381324.1">
    <property type="nucleotide sequence ID" value="NZ_JBHMCF010000028.1"/>
</dbReference>
<feature type="transmembrane region" description="Helical" evidence="8">
    <location>
        <begin position="451"/>
        <end position="471"/>
    </location>
</feature>
<dbReference type="InterPro" id="IPR011701">
    <property type="entry name" value="MFS"/>
</dbReference>
<feature type="transmembrane region" description="Helical" evidence="8">
    <location>
        <begin position="231"/>
        <end position="248"/>
    </location>
</feature>
<dbReference type="InterPro" id="IPR020846">
    <property type="entry name" value="MFS_dom"/>
</dbReference>
<feature type="transmembrane region" description="Helical" evidence="8">
    <location>
        <begin position="359"/>
        <end position="377"/>
    </location>
</feature>
<dbReference type="Proteomes" id="UP001589568">
    <property type="component" value="Unassembled WGS sequence"/>
</dbReference>
<dbReference type="CDD" id="cd17321">
    <property type="entry name" value="MFS_MMR_MDR_like"/>
    <property type="match status" value="1"/>
</dbReference>
<dbReference type="NCBIfam" id="TIGR00711">
    <property type="entry name" value="efflux_EmrB"/>
    <property type="match status" value="1"/>
</dbReference>
<organism evidence="10 11">
    <name type="scientific">Nonomuraea salmonea</name>
    <dbReference type="NCBI Taxonomy" id="46181"/>
    <lineage>
        <taxon>Bacteria</taxon>
        <taxon>Bacillati</taxon>
        <taxon>Actinomycetota</taxon>
        <taxon>Actinomycetes</taxon>
        <taxon>Streptosporangiales</taxon>
        <taxon>Streptosporangiaceae</taxon>
        <taxon>Nonomuraea</taxon>
    </lineage>
</organism>
<evidence type="ECO:0000256" key="2">
    <source>
        <dbReference type="ARBA" id="ARBA00008537"/>
    </source>
</evidence>
<dbReference type="PANTHER" id="PTHR42718">
    <property type="entry name" value="MAJOR FACILITATOR SUPERFAMILY MULTIDRUG TRANSPORTER MFSC"/>
    <property type="match status" value="1"/>
</dbReference>